<feature type="transmembrane region" description="Helical" evidence="9">
    <location>
        <begin position="91"/>
        <end position="112"/>
    </location>
</feature>
<evidence type="ECO:0000256" key="5">
    <source>
        <dbReference type="ARBA" id="ARBA00022741"/>
    </source>
</evidence>
<organism evidence="11 12">
    <name type="scientific">Timema podura</name>
    <name type="common">Walking stick</name>
    <dbReference type="NCBI Taxonomy" id="61482"/>
    <lineage>
        <taxon>Eukaryota</taxon>
        <taxon>Metazoa</taxon>
        <taxon>Ecdysozoa</taxon>
        <taxon>Arthropoda</taxon>
        <taxon>Hexapoda</taxon>
        <taxon>Insecta</taxon>
        <taxon>Pterygota</taxon>
        <taxon>Neoptera</taxon>
        <taxon>Polyneoptera</taxon>
        <taxon>Phasmatodea</taxon>
        <taxon>Timematodea</taxon>
        <taxon>Timematoidea</taxon>
        <taxon>Timematidae</taxon>
        <taxon>Timema</taxon>
    </lineage>
</organism>
<keyword evidence="7 9" id="KW-1133">Transmembrane helix</keyword>
<dbReference type="PANTHER" id="PTHR24223:SF456">
    <property type="entry name" value="MULTIDRUG RESISTANCE-ASSOCIATED PROTEIN LETHAL(2)03659"/>
    <property type="match status" value="1"/>
</dbReference>
<dbReference type="Gene3D" id="1.20.1560.10">
    <property type="entry name" value="ABC transporter type 1, transmembrane domain"/>
    <property type="match status" value="1"/>
</dbReference>
<keyword evidence="4 9" id="KW-0812">Transmembrane</keyword>
<dbReference type="SUPFAM" id="SSF90123">
    <property type="entry name" value="ABC transporter transmembrane region"/>
    <property type="match status" value="1"/>
</dbReference>
<evidence type="ECO:0000313" key="12">
    <source>
        <dbReference type="Proteomes" id="UP001153148"/>
    </source>
</evidence>
<keyword evidence="12" id="KW-1185">Reference proteome</keyword>
<name>A0ABN7NVX1_TIMPD</name>
<gene>
    <name evidence="11" type="ORF">TPAB3V08_LOCUS6864</name>
</gene>
<dbReference type="InterPro" id="IPR011527">
    <property type="entry name" value="ABC1_TM_dom"/>
</dbReference>
<dbReference type="InterPro" id="IPR036640">
    <property type="entry name" value="ABC1_TM_sf"/>
</dbReference>
<feature type="domain" description="ABC transmembrane type-1" evidence="10">
    <location>
        <begin position="1"/>
        <end position="94"/>
    </location>
</feature>
<evidence type="ECO:0000256" key="3">
    <source>
        <dbReference type="ARBA" id="ARBA00022448"/>
    </source>
</evidence>
<comment type="subcellular location">
    <subcellularLocation>
        <location evidence="1">Membrane</location>
        <topology evidence="1">Multi-pass membrane protein</topology>
    </subcellularLocation>
</comment>
<evidence type="ECO:0000256" key="8">
    <source>
        <dbReference type="ARBA" id="ARBA00023136"/>
    </source>
</evidence>
<comment type="caution">
    <text evidence="11">The sequence shown here is derived from an EMBL/GenBank/DDBJ whole genome shotgun (WGS) entry which is preliminary data.</text>
</comment>
<sequence>MRSIYLRTSKNVKRVEGITKSPVFTHMNATLQGLSTIRAYGAQKILQQEFDKHQDVHSSAFYMFITTSSAFGFFIDFICFIYISLVTFSFLVLQVFAGILLNMDIKVVVVVLENMCNMTSSVPFNL</sequence>
<keyword evidence="6" id="KW-0067">ATP-binding</keyword>
<reference evidence="11" key="1">
    <citation type="submission" date="2021-03" db="EMBL/GenBank/DDBJ databases">
        <authorList>
            <person name="Tran Van P."/>
        </authorList>
    </citation>
    <scope>NUCLEOTIDE SEQUENCE</scope>
</reference>
<proteinExistence type="inferred from homology"/>
<evidence type="ECO:0000256" key="4">
    <source>
        <dbReference type="ARBA" id="ARBA00022692"/>
    </source>
</evidence>
<evidence type="ECO:0000256" key="7">
    <source>
        <dbReference type="ARBA" id="ARBA00022989"/>
    </source>
</evidence>
<keyword evidence="8 9" id="KW-0472">Membrane</keyword>
<dbReference type="Proteomes" id="UP001153148">
    <property type="component" value="Unassembled WGS sequence"/>
</dbReference>
<dbReference type="PROSITE" id="PS50929">
    <property type="entry name" value="ABC_TM1F"/>
    <property type="match status" value="1"/>
</dbReference>
<evidence type="ECO:0000256" key="2">
    <source>
        <dbReference type="ARBA" id="ARBA00009726"/>
    </source>
</evidence>
<evidence type="ECO:0000256" key="9">
    <source>
        <dbReference type="SAM" id="Phobius"/>
    </source>
</evidence>
<keyword evidence="3" id="KW-0813">Transport</keyword>
<dbReference type="EMBL" id="CAJPIN010010864">
    <property type="protein sequence ID" value="CAG2059905.1"/>
    <property type="molecule type" value="Genomic_DNA"/>
</dbReference>
<accession>A0ABN7NVX1</accession>
<dbReference type="Pfam" id="PF00664">
    <property type="entry name" value="ABC_membrane"/>
    <property type="match status" value="1"/>
</dbReference>
<feature type="transmembrane region" description="Helical" evidence="9">
    <location>
        <begin position="60"/>
        <end position="85"/>
    </location>
</feature>
<protein>
    <recommendedName>
        <fullName evidence="10">ABC transmembrane type-1 domain-containing protein</fullName>
    </recommendedName>
</protein>
<evidence type="ECO:0000259" key="10">
    <source>
        <dbReference type="PROSITE" id="PS50929"/>
    </source>
</evidence>
<evidence type="ECO:0000256" key="1">
    <source>
        <dbReference type="ARBA" id="ARBA00004141"/>
    </source>
</evidence>
<dbReference type="PANTHER" id="PTHR24223">
    <property type="entry name" value="ATP-BINDING CASSETTE SUB-FAMILY C"/>
    <property type="match status" value="1"/>
</dbReference>
<comment type="similarity">
    <text evidence="2">Belongs to the ABC transporter superfamily. ABCC family. Conjugate transporter (TC 3.A.1.208) subfamily.</text>
</comment>
<evidence type="ECO:0000313" key="11">
    <source>
        <dbReference type="EMBL" id="CAG2059905.1"/>
    </source>
</evidence>
<dbReference type="InterPro" id="IPR050173">
    <property type="entry name" value="ABC_transporter_C-like"/>
</dbReference>
<evidence type="ECO:0000256" key="6">
    <source>
        <dbReference type="ARBA" id="ARBA00022840"/>
    </source>
</evidence>
<keyword evidence="5" id="KW-0547">Nucleotide-binding</keyword>